<dbReference type="Gene3D" id="3.40.630.30">
    <property type="match status" value="1"/>
</dbReference>
<name>K2GX41_9BACT</name>
<gene>
    <name evidence="1" type="ORF">ACD_3C00123G0006</name>
</gene>
<reference evidence="1" key="1">
    <citation type="journal article" date="2012" name="Science">
        <title>Fermentation, hydrogen, and sulfur metabolism in multiple uncultivated bacterial phyla.</title>
        <authorList>
            <person name="Wrighton K.C."/>
            <person name="Thomas B.C."/>
            <person name="Sharon I."/>
            <person name="Miller C.S."/>
            <person name="Castelle C.J."/>
            <person name="VerBerkmoes N.C."/>
            <person name="Wilkins M.J."/>
            <person name="Hettich R.L."/>
            <person name="Lipton M.S."/>
            <person name="Williams K.H."/>
            <person name="Long P.E."/>
            <person name="Banfield J.F."/>
        </authorList>
    </citation>
    <scope>NUCLEOTIDE SEQUENCE [LARGE SCALE GENOMIC DNA]</scope>
</reference>
<organism evidence="1">
    <name type="scientific">uncultured bacterium</name>
    <name type="common">gcode 4</name>
    <dbReference type="NCBI Taxonomy" id="1234023"/>
    <lineage>
        <taxon>Bacteria</taxon>
        <taxon>environmental samples</taxon>
    </lineage>
</organism>
<dbReference type="GO" id="GO:0016740">
    <property type="term" value="F:transferase activity"/>
    <property type="evidence" value="ECO:0007669"/>
    <property type="project" value="UniProtKB-KW"/>
</dbReference>
<dbReference type="AlphaFoldDB" id="K2GX41"/>
<comment type="caution">
    <text evidence="1">The sequence shown here is derived from an EMBL/GenBank/DDBJ whole genome shotgun (WGS) entry which is preliminary data.</text>
</comment>
<dbReference type="EMBL" id="AMFJ01000397">
    <property type="protein sequence ID" value="EKE27940.1"/>
    <property type="molecule type" value="Genomic_DNA"/>
</dbReference>
<accession>K2GX41</accession>
<dbReference type="InterPro" id="IPR016181">
    <property type="entry name" value="Acyl_CoA_acyltransferase"/>
</dbReference>
<evidence type="ECO:0000313" key="1">
    <source>
        <dbReference type="EMBL" id="EKE27940.1"/>
    </source>
</evidence>
<protein>
    <submittedName>
        <fullName evidence="1">Acetyltransferase</fullName>
    </submittedName>
</protein>
<keyword evidence="1" id="KW-0808">Transferase</keyword>
<proteinExistence type="predicted"/>
<sequence length="194" mass="23056">MINSQTDIYTRLAKKDDLPWIINLQRKNLDSAISAHVKESQGFVSIETGIELLEEMIDKIGITVAISDKKVIGYLFAITEPIAKKTPIIDKFVENIDKYEYGWKKISSFRYCILWQICIEEKFRWTGVFNELYKHYFGELKDAYDIAVWWVCSDNNRSLHVHKNKLWMEVISEFKEWGKDWHIVVLDFKKNYTF</sequence>
<dbReference type="SUPFAM" id="SSF55729">
    <property type="entry name" value="Acyl-CoA N-acyltransferases (Nat)"/>
    <property type="match status" value="1"/>
</dbReference>